<dbReference type="Proteomes" id="UP000578697">
    <property type="component" value="Unassembled WGS sequence"/>
</dbReference>
<protein>
    <recommendedName>
        <fullName evidence="5">N-acetyltransferase domain-containing protein</fullName>
    </recommendedName>
</protein>
<dbReference type="EMBL" id="JACHFR010000002">
    <property type="protein sequence ID" value="MBB5219234.1"/>
    <property type="molecule type" value="Genomic_DNA"/>
</dbReference>
<evidence type="ECO:0000313" key="1">
    <source>
        <dbReference type="EMBL" id="MBB5219234.1"/>
    </source>
</evidence>
<evidence type="ECO:0000313" key="3">
    <source>
        <dbReference type="Proteomes" id="UP000578697"/>
    </source>
</evidence>
<dbReference type="Proteomes" id="UP000593591">
    <property type="component" value="Chromosome"/>
</dbReference>
<evidence type="ECO:0000313" key="2">
    <source>
        <dbReference type="EMBL" id="QOS40876.1"/>
    </source>
</evidence>
<proteinExistence type="predicted"/>
<name>A0A840SEC5_9SPIR</name>
<keyword evidence="3" id="KW-1185">Reference proteome</keyword>
<gene>
    <name evidence="2" type="ORF">DYE49_10610</name>
    <name evidence="1" type="ORF">HNP77_001603</name>
</gene>
<dbReference type="Gene3D" id="3.40.630.30">
    <property type="match status" value="1"/>
</dbReference>
<dbReference type="InterPro" id="IPR016181">
    <property type="entry name" value="Acyl_CoA_acyltransferase"/>
</dbReference>
<dbReference type="EMBL" id="CP031517">
    <property type="protein sequence ID" value="QOS40876.1"/>
    <property type="molecule type" value="Genomic_DNA"/>
</dbReference>
<dbReference type="RefSeq" id="WP_184652649.1">
    <property type="nucleotide sequence ID" value="NZ_JACHFR010000002.1"/>
</dbReference>
<organism evidence="1 3">
    <name type="scientific">Treponema rectale</name>
    <dbReference type="NCBI Taxonomy" id="744512"/>
    <lineage>
        <taxon>Bacteria</taxon>
        <taxon>Pseudomonadati</taxon>
        <taxon>Spirochaetota</taxon>
        <taxon>Spirochaetia</taxon>
        <taxon>Spirochaetales</taxon>
        <taxon>Treponemataceae</taxon>
        <taxon>Treponema</taxon>
    </lineage>
</organism>
<reference evidence="2 4" key="1">
    <citation type="submission" date="2018-08" db="EMBL/GenBank/DDBJ databases">
        <title>The first complete genome of Treponema rectale (CHPAT), a commensal spirochete of the bovine rectum.</title>
        <authorList>
            <person name="Staton G.J."/>
            <person name="Clegg S.R."/>
            <person name="Carter S.D."/>
            <person name="Radford A.D."/>
            <person name="Darby A."/>
            <person name="Hall N."/>
            <person name="Birtles R.J."/>
            <person name="Evans N.J."/>
        </authorList>
    </citation>
    <scope>NUCLEOTIDE SEQUENCE [LARGE SCALE GENOMIC DNA]</scope>
    <source>
        <strain evidence="2 4">CHPA</strain>
    </source>
</reference>
<reference evidence="1 3" key="2">
    <citation type="submission" date="2020-08" db="EMBL/GenBank/DDBJ databases">
        <title>Genomic Encyclopedia of Type Strains, Phase IV (KMG-IV): sequencing the most valuable type-strain genomes for metagenomic binning, comparative biology and taxonomic classification.</title>
        <authorList>
            <person name="Goeker M."/>
        </authorList>
    </citation>
    <scope>NUCLEOTIDE SEQUENCE [LARGE SCALE GENOMIC DNA]</scope>
    <source>
        <strain evidence="1 3">DSM 103679</strain>
    </source>
</reference>
<sequence>MIIEFSVLDTQIFSLEHLNDSPENEKLISEFKVGNAADGLENYLKNTALKDEENNFCRTYLVKDKTTGEVACYFSLRTGLITMQVYKEAFDSIPAIELSNFAVNEAYRTNHPEVKGIGAYTFKYFILPIARCLAKYIGISSLYIYALPEEKLINHYKKLGFVRLPPKQEKFIQHHVKPKYDEGCIFMVQTL</sequence>
<evidence type="ECO:0008006" key="5">
    <source>
        <dbReference type="Google" id="ProtNLM"/>
    </source>
</evidence>
<dbReference type="SUPFAM" id="SSF55729">
    <property type="entry name" value="Acyl-CoA N-acyltransferases (Nat)"/>
    <property type="match status" value="1"/>
</dbReference>
<accession>A0A840SEC5</accession>
<dbReference type="KEGG" id="trc:DYE49_10610"/>
<dbReference type="AlphaFoldDB" id="A0A840SEC5"/>
<evidence type="ECO:0000313" key="4">
    <source>
        <dbReference type="Proteomes" id="UP000593591"/>
    </source>
</evidence>